<name>A0A9Q0ZUZ8_9ROSI</name>
<keyword evidence="2" id="KW-1185">Reference proteome</keyword>
<reference evidence="1" key="2">
    <citation type="journal article" date="2023" name="Int. J. Mol. Sci.">
        <title>De Novo Assembly and Annotation of 11 Diverse Shrub Willow (Salix) Genomes Reveals Novel Gene Organization in Sex-Linked Regions.</title>
        <authorList>
            <person name="Hyden B."/>
            <person name="Feng K."/>
            <person name="Yates T.B."/>
            <person name="Jawdy S."/>
            <person name="Cereghino C."/>
            <person name="Smart L.B."/>
            <person name="Muchero W."/>
        </authorList>
    </citation>
    <scope>NUCLEOTIDE SEQUENCE</scope>
    <source>
        <tissue evidence="1">Shoot tip</tissue>
    </source>
</reference>
<comment type="caution">
    <text evidence="1">The sequence shown here is derived from an EMBL/GenBank/DDBJ whole genome shotgun (WGS) entry which is preliminary data.</text>
</comment>
<gene>
    <name evidence="1" type="ORF">OIU74_030131</name>
</gene>
<organism evidence="1 2">
    <name type="scientific">Salix koriyanagi</name>
    <dbReference type="NCBI Taxonomy" id="2511006"/>
    <lineage>
        <taxon>Eukaryota</taxon>
        <taxon>Viridiplantae</taxon>
        <taxon>Streptophyta</taxon>
        <taxon>Embryophyta</taxon>
        <taxon>Tracheophyta</taxon>
        <taxon>Spermatophyta</taxon>
        <taxon>Magnoliopsida</taxon>
        <taxon>eudicotyledons</taxon>
        <taxon>Gunneridae</taxon>
        <taxon>Pentapetalae</taxon>
        <taxon>rosids</taxon>
        <taxon>fabids</taxon>
        <taxon>Malpighiales</taxon>
        <taxon>Salicaceae</taxon>
        <taxon>Saliceae</taxon>
        <taxon>Salix</taxon>
    </lineage>
</organism>
<protein>
    <submittedName>
        <fullName evidence="1">Uncharacterized protein</fullName>
    </submittedName>
</protein>
<dbReference type="PANTHER" id="PTHR31325">
    <property type="entry name" value="OS01G0798800 PROTEIN-RELATED"/>
    <property type="match status" value="1"/>
</dbReference>
<proteinExistence type="predicted"/>
<dbReference type="AlphaFoldDB" id="A0A9Q0ZUZ8"/>
<evidence type="ECO:0000313" key="1">
    <source>
        <dbReference type="EMBL" id="KAJ6747809.1"/>
    </source>
</evidence>
<reference evidence="1" key="1">
    <citation type="submission" date="2022-11" db="EMBL/GenBank/DDBJ databases">
        <authorList>
            <person name="Hyden B.L."/>
            <person name="Feng K."/>
            <person name="Yates T."/>
            <person name="Jawdy S."/>
            <person name="Smart L.B."/>
            <person name="Muchero W."/>
        </authorList>
    </citation>
    <scope>NUCLEOTIDE SEQUENCE</scope>
    <source>
        <tissue evidence="1">Shoot tip</tissue>
    </source>
</reference>
<accession>A0A9Q0ZUZ8</accession>
<dbReference type="Proteomes" id="UP001151752">
    <property type="component" value="Chromosome 6"/>
</dbReference>
<evidence type="ECO:0000313" key="2">
    <source>
        <dbReference type="Proteomes" id="UP001151752"/>
    </source>
</evidence>
<sequence>MRSHDPGRNDLHEILSERGDEVIGRMESLENFGWSVKFPDFNESLLAWHIATDICHHDDIRINGVDAETTRLNTEISLGLSNYMVYLLLDCPFLLPRGIGKERYNQTCSAVDDQAKLLDRIISGQHDSWYASASTFEIEKSRRKVSALWTGVKLAKSLQALVTQDDLIGVWSSNFNYPQHVIWFLRVQL</sequence>
<dbReference type="EMBL" id="JAPFFM010000009">
    <property type="protein sequence ID" value="KAJ6747809.1"/>
    <property type="molecule type" value="Genomic_DNA"/>
</dbReference>